<dbReference type="RefSeq" id="XP_016263199.1">
    <property type="nucleotide sequence ID" value="XM_016407595.1"/>
</dbReference>
<organism evidence="2 3">
    <name type="scientific">Exophiala oligosperma</name>
    <dbReference type="NCBI Taxonomy" id="215243"/>
    <lineage>
        <taxon>Eukaryota</taxon>
        <taxon>Fungi</taxon>
        <taxon>Dikarya</taxon>
        <taxon>Ascomycota</taxon>
        <taxon>Pezizomycotina</taxon>
        <taxon>Eurotiomycetes</taxon>
        <taxon>Chaetothyriomycetidae</taxon>
        <taxon>Chaetothyriales</taxon>
        <taxon>Herpotrichiellaceae</taxon>
        <taxon>Exophiala</taxon>
    </lineage>
</organism>
<evidence type="ECO:0008006" key="4">
    <source>
        <dbReference type="Google" id="ProtNLM"/>
    </source>
</evidence>
<protein>
    <recommendedName>
        <fullName evidence="4">BZIP domain-containing protein</fullName>
    </recommendedName>
</protein>
<dbReference type="STRING" id="215243.A0A0D2DJ43"/>
<dbReference type="EMBL" id="KN847336">
    <property type="protein sequence ID" value="KIW42983.1"/>
    <property type="molecule type" value="Genomic_DNA"/>
</dbReference>
<dbReference type="VEuPathDB" id="FungiDB:PV06_06472"/>
<sequence>MSLQGPALDVSAPQGADCTSRSSYCVAASSEKHLGKKYAAIFAQPSAPETDEMANARNFRARRRSYIKELEQRVRKLETDGISATKEIQIAAQHVHCENCLLKWLLETQFGVSRYHIDKYLQETACHPDACTPRFSRQTHVEYIWLGANALLPSLEPDAETTDVVATTSECDPVAARSAHASEENAPEPRMLPQSIELPSESVVSTIELEHVEPYPLLLHRRSASAPGNVSPKDDTAHGSRPGAQLCVPSSASHLIPSCCAVLDEGAGPCVGETSCEEAANILANLRGQDAPEDVWHELGCGERRSCRVMNLSIFELMDKERSRSPAL</sequence>
<dbReference type="Proteomes" id="UP000053342">
    <property type="component" value="Unassembled WGS sequence"/>
</dbReference>
<keyword evidence="3" id="KW-1185">Reference proteome</keyword>
<dbReference type="HOGENOM" id="CLU_060781_0_1_1"/>
<dbReference type="OrthoDB" id="4505928at2759"/>
<evidence type="ECO:0000256" key="1">
    <source>
        <dbReference type="SAM" id="Coils"/>
    </source>
</evidence>
<reference evidence="2 3" key="1">
    <citation type="submission" date="2015-01" db="EMBL/GenBank/DDBJ databases">
        <title>The Genome Sequence of Exophiala oligosperma CBS72588.</title>
        <authorList>
            <consortium name="The Broad Institute Genomics Platform"/>
            <person name="Cuomo C."/>
            <person name="de Hoog S."/>
            <person name="Gorbushina A."/>
            <person name="Stielow B."/>
            <person name="Teixiera M."/>
            <person name="Abouelleil A."/>
            <person name="Chapman S.B."/>
            <person name="Priest M."/>
            <person name="Young S.K."/>
            <person name="Wortman J."/>
            <person name="Nusbaum C."/>
            <person name="Birren B."/>
        </authorList>
    </citation>
    <scope>NUCLEOTIDE SEQUENCE [LARGE SCALE GENOMIC DNA]</scope>
    <source>
        <strain evidence="2 3">CBS 72588</strain>
    </source>
</reference>
<name>A0A0D2DJ43_9EURO</name>
<accession>A0A0D2DJ43</accession>
<evidence type="ECO:0000313" key="2">
    <source>
        <dbReference type="EMBL" id="KIW42983.1"/>
    </source>
</evidence>
<dbReference type="GeneID" id="27358546"/>
<keyword evidence="1" id="KW-0175">Coiled coil</keyword>
<dbReference type="Gene3D" id="1.20.5.170">
    <property type="match status" value="1"/>
</dbReference>
<dbReference type="PANTHER" id="PTHR42070">
    <property type="entry name" value="FILAMENT ASSOCIATED PROTEIN, PUTATIVE (AFU_ORTHOLOGUE AFUA_8G06630)-RELATED"/>
    <property type="match status" value="1"/>
</dbReference>
<feature type="coiled-coil region" evidence="1">
    <location>
        <begin position="60"/>
        <end position="87"/>
    </location>
</feature>
<evidence type="ECO:0000313" key="3">
    <source>
        <dbReference type="Proteomes" id="UP000053342"/>
    </source>
</evidence>
<dbReference type="PANTHER" id="PTHR42070:SF1">
    <property type="entry name" value="FILAMENT ASSOCIATED PROTEIN, PUTATIVE (AFU_ORTHOLOGUE AFUA_8G06630)-RELATED"/>
    <property type="match status" value="1"/>
</dbReference>
<dbReference type="AlphaFoldDB" id="A0A0D2DJ43"/>
<gene>
    <name evidence="2" type="ORF">PV06_06472</name>
</gene>
<proteinExistence type="predicted"/>